<evidence type="ECO:0000259" key="7">
    <source>
        <dbReference type="Pfam" id="PF00881"/>
    </source>
</evidence>
<feature type="domain" description="Nitroreductase" evidence="7">
    <location>
        <begin position="8"/>
        <end position="184"/>
    </location>
</feature>
<dbReference type="CDD" id="cd02149">
    <property type="entry name" value="NfsB-like"/>
    <property type="match status" value="1"/>
</dbReference>
<evidence type="ECO:0000256" key="3">
    <source>
        <dbReference type="ARBA" id="ARBA00022630"/>
    </source>
</evidence>
<dbReference type="RefSeq" id="WP_284245549.1">
    <property type="nucleotide sequence ID" value="NZ_BSST01000001.1"/>
</dbReference>
<gene>
    <name evidence="8" type="ORF">tinsulaeT_29680</name>
</gene>
<evidence type="ECO:0000313" key="8">
    <source>
        <dbReference type="EMBL" id="GLX79628.1"/>
    </source>
</evidence>
<protein>
    <submittedName>
        <fullName evidence="8">NAD(P)H-dependent oxidoreductase</fullName>
    </submittedName>
</protein>
<dbReference type="EMBL" id="BSST01000001">
    <property type="protein sequence ID" value="GLX79628.1"/>
    <property type="molecule type" value="Genomic_DNA"/>
</dbReference>
<comment type="similarity">
    <text evidence="2">Belongs to the nitroreductase family.</text>
</comment>
<evidence type="ECO:0000256" key="6">
    <source>
        <dbReference type="ARBA" id="ARBA00023002"/>
    </source>
</evidence>
<dbReference type="Gene3D" id="3.40.109.10">
    <property type="entry name" value="NADH Oxidase"/>
    <property type="match status" value="1"/>
</dbReference>
<dbReference type="InterPro" id="IPR029479">
    <property type="entry name" value="Nitroreductase"/>
</dbReference>
<dbReference type="PANTHER" id="PTHR43673">
    <property type="entry name" value="NAD(P)H NITROREDUCTASE YDGI-RELATED"/>
    <property type="match status" value="1"/>
</dbReference>
<organism evidence="8 9">
    <name type="scientific">Thalassotalea insulae</name>
    <dbReference type="NCBI Taxonomy" id="2056778"/>
    <lineage>
        <taxon>Bacteria</taxon>
        <taxon>Pseudomonadati</taxon>
        <taxon>Pseudomonadota</taxon>
        <taxon>Gammaproteobacteria</taxon>
        <taxon>Alteromonadales</taxon>
        <taxon>Colwelliaceae</taxon>
        <taxon>Thalassotalea</taxon>
    </lineage>
</organism>
<keyword evidence="6" id="KW-0560">Oxidoreductase</keyword>
<dbReference type="Pfam" id="PF00881">
    <property type="entry name" value="Nitroreductase"/>
    <property type="match status" value="1"/>
</dbReference>
<keyword evidence="5" id="KW-0521">NADP</keyword>
<comment type="cofactor">
    <cofactor evidence="1">
        <name>FMN</name>
        <dbReference type="ChEBI" id="CHEBI:58210"/>
    </cofactor>
</comment>
<dbReference type="Proteomes" id="UP001157186">
    <property type="component" value="Unassembled WGS sequence"/>
</dbReference>
<accession>A0ABQ6GUM5</accession>
<dbReference type="InterPro" id="IPR033878">
    <property type="entry name" value="NfsB-like"/>
</dbReference>
<comment type="caution">
    <text evidence="8">The sequence shown here is derived from an EMBL/GenBank/DDBJ whole genome shotgun (WGS) entry which is preliminary data.</text>
</comment>
<dbReference type="InterPro" id="IPR000415">
    <property type="entry name" value="Nitroreductase-like"/>
</dbReference>
<sequence>MNLLSALNWRYAVRKFSAQKVPQDKITTLMEATRLSASSYGLQPYKVLVIKSHSIRQQLLAHSFGQDKVVNCSHLIVIASQTNIGDHTVDSYLDRYLATTKQPAESITGYSNHMKSSLEKMTKQQQQEWAHQQSYIALGNLLTSAALLQIDSCPMTGFDRDGYDQVLNLKQQALTASIICALGYRDAQDLAASRTKVRLDYQEMVMEL</sequence>
<name>A0ABQ6GUM5_9GAMM</name>
<evidence type="ECO:0000313" key="9">
    <source>
        <dbReference type="Proteomes" id="UP001157186"/>
    </source>
</evidence>
<keyword evidence="9" id="KW-1185">Reference proteome</keyword>
<evidence type="ECO:0000256" key="1">
    <source>
        <dbReference type="ARBA" id="ARBA00001917"/>
    </source>
</evidence>
<dbReference type="SUPFAM" id="SSF55469">
    <property type="entry name" value="FMN-dependent nitroreductase-like"/>
    <property type="match status" value="1"/>
</dbReference>
<evidence type="ECO:0000256" key="4">
    <source>
        <dbReference type="ARBA" id="ARBA00022643"/>
    </source>
</evidence>
<keyword evidence="3" id="KW-0285">Flavoprotein</keyword>
<keyword evidence="4" id="KW-0288">FMN</keyword>
<evidence type="ECO:0000256" key="5">
    <source>
        <dbReference type="ARBA" id="ARBA00022857"/>
    </source>
</evidence>
<proteinExistence type="inferred from homology"/>
<evidence type="ECO:0000256" key="2">
    <source>
        <dbReference type="ARBA" id="ARBA00007118"/>
    </source>
</evidence>
<dbReference type="PANTHER" id="PTHR43673:SF2">
    <property type="entry name" value="NITROREDUCTASE"/>
    <property type="match status" value="1"/>
</dbReference>
<reference evidence="8 9" key="1">
    <citation type="submission" date="2023-03" db="EMBL/GenBank/DDBJ databases">
        <title>Draft genome sequence of Thalassotalea insulae KCTC 62186T.</title>
        <authorList>
            <person name="Sawabe T."/>
        </authorList>
    </citation>
    <scope>NUCLEOTIDE SEQUENCE [LARGE SCALE GENOMIC DNA]</scope>
    <source>
        <strain evidence="8 9">KCTC 62186</strain>
    </source>
</reference>